<dbReference type="EMBL" id="CP033622">
    <property type="protein sequence ID" value="QIZ52506.1"/>
    <property type="molecule type" value="Genomic_DNA"/>
</dbReference>
<dbReference type="EMBL" id="CP040817">
    <property type="protein sequence ID" value="QYM92385.1"/>
    <property type="molecule type" value="Genomic_DNA"/>
</dbReference>
<dbReference type="GO" id="GO:0030288">
    <property type="term" value="C:outer membrane-bounded periplasmic space"/>
    <property type="evidence" value="ECO:0007669"/>
    <property type="project" value="TreeGrafter"/>
</dbReference>
<evidence type="ECO:0000256" key="4">
    <source>
        <dbReference type="ARBA" id="ARBA00022764"/>
    </source>
</evidence>
<evidence type="ECO:0000256" key="2">
    <source>
        <dbReference type="ARBA" id="ARBA00008441"/>
    </source>
</evidence>
<dbReference type="Pfam" id="PF07813">
    <property type="entry name" value="LTXXQ"/>
    <property type="match status" value="1"/>
</dbReference>
<feature type="region of interest" description="Disordered" evidence="5">
    <location>
        <begin position="135"/>
        <end position="158"/>
    </location>
</feature>
<name>A0AAE7CZX8_9GAMM</name>
<comment type="subcellular location">
    <subcellularLocation>
        <location evidence="1">Periplasm</location>
    </subcellularLocation>
</comment>
<feature type="signal peptide" evidence="6">
    <location>
        <begin position="1"/>
        <end position="23"/>
    </location>
</feature>
<dbReference type="PIRSF" id="PIRSF034445">
    <property type="entry name" value="CpxP_Spy"/>
    <property type="match status" value="1"/>
</dbReference>
<dbReference type="PANTHER" id="PTHR38102:SF1">
    <property type="entry name" value="PERIPLASMIC CHAPERONE SPY"/>
    <property type="match status" value="1"/>
</dbReference>
<evidence type="ECO:0000313" key="8">
    <source>
        <dbReference type="EMBL" id="QYM92385.1"/>
    </source>
</evidence>
<feature type="chain" id="PRO_5041976771" evidence="6">
    <location>
        <begin position="24"/>
        <end position="158"/>
    </location>
</feature>
<reference evidence="8 10" key="2">
    <citation type="submission" date="2019-06" db="EMBL/GenBank/DDBJ databases">
        <title>Complete genome of Dickeya zeae PL65.</title>
        <authorList>
            <person name="Boluk G."/>
            <person name="Arif M."/>
        </authorList>
    </citation>
    <scope>NUCLEOTIDE SEQUENCE [LARGE SCALE GENOMIC DNA]</scope>
    <source>
        <strain evidence="8 10">PL65</strain>
    </source>
</reference>
<dbReference type="InterPro" id="IPR012899">
    <property type="entry name" value="LTXXQ"/>
</dbReference>
<evidence type="ECO:0000313" key="10">
    <source>
        <dbReference type="Proteomes" id="UP000824976"/>
    </source>
</evidence>
<feature type="region of interest" description="Disordered" evidence="5">
    <location>
        <begin position="22"/>
        <end position="44"/>
    </location>
</feature>
<dbReference type="GO" id="GO:0051082">
    <property type="term" value="F:unfolded protein binding"/>
    <property type="evidence" value="ECO:0007669"/>
    <property type="project" value="TreeGrafter"/>
</dbReference>
<gene>
    <name evidence="7" type="ORF">DWG24_18060</name>
    <name evidence="8" type="ORF">FGI21_11145</name>
</gene>
<evidence type="ECO:0000256" key="1">
    <source>
        <dbReference type="ARBA" id="ARBA00004418"/>
    </source>
</evidence>
<keyword evidence="3 6" id="KW-0732">Signal</keyword>
<dbReference type="Proteomes" id="UP000824976">
    <property type="component" value="Chromosome"/>
</dbReference>
<dbReference type="PANTHER" id="PTHR38102">
    <property type="entry name" value="PERIPLASMIC CHAPERONE SPY"/>
    <property type="match status" value="1"/>
</dbReference>
<accession>A0AAE7CZX8</accession>
<dbReference type="CDD" id="cd09916">
    <property type="entry name" value="CpxP_like"/>
    <property type="match status" value="1"/>
</dbReference>
<feature type="compositionally biased region" description="Basic and acidic residues" evidence="5">
    <location>
        <begin position="136"/>
        <end position="150"/>
    </location>
</feature>
<proteinExistence type="inferred from homology"/>
<evidence type="ECO:0000313" key="9">
    <source>
        <dbReference type="Proteomes" id="UP000500801"/>
    </source>
</evidence>
<keyword evidence="4" id="KW-0574">Periplasm</keyword>
<evidence type="ECO:0000256" key="5">
    <source>
        <dbReference type="SAM" id="MobiDB-lite"/>
    </source>
</evidence>
<dbReference type="InterPro" id="IPR052211">
    <property type="entry name" value="Cpx_auxiliary_protein"/>
</dbReference>
<organism evidence="7 9">
    <name type="scientific">Dickeya zeae</name>
    <dbReference type="NCBI Taxonomy" id="204042"/>
    <lineage>
        <taxon>Bacteria</taxon>
        <taxon>Pseudomonadati</taxon>
        <taxon>Pseudomonadota</taxon>
        <taxon>Gammaproteobacteria</taxon>
        <taxon>Enterobacterales</taxon>
        <taxon>Pectobacteriaceae</taxon>
        <taxon>Dickeya</taxon>
    </lineage>
</organism>
<keyword evidence="10" id="KW-1185">Reference proteome</keyword>
<evidence type="ECO:0000256" key="6">
    <source>
        <dbReference type="SAM" id="SignalP"/>
    </source>
</evidence>
<dbReference type="Proteomes" id="UP000500801">
    <property type="component" value="Chromosome"/>
</dbReference>
<sequence length="158" mass="17782">MSKLTVIMIASALALSSAGFAHAQDTTTPPDQGGRMMKHHDGARGERGMEENMMFKGLNLTDEQRQKMRDIMTNAKKDRERPSADQRAQWHSLIAADSFDKTKAESVVNSMVEANKAHMLTRLEIQNKMYNVLTPEQKKQFNDNFAKHQQEPAAPKAP</sequence>
<evidence type="ECO:0000313" key="7">
    <source>
        <dbReference type="EMBL" id="QIZ52506.1"/>
    </source>
</evidence>
<reference evidence="7 9" key="1">
    <citation type="submission" date="2018-11" db="EMBL/GenBank/DDBJ databases">
        <title>Complete genome sequence of Dickeya zeae strain CE1 infecting Canna edulis Ker-Gawl. in China.</title>
        <authorList>
            <person name="Zhang J."/>
            <person name="Lin B."/>
            <person name="Shen H."/>
            <person name="Jiang S."/>
            <person name="Pu X."/>
            <person name="Sun D."/>
        </authorList>
    </citation>
    <scope>NUCLEOTIDE SEQUENCE [LARGE SCALE GENOMIC DNA]</scope>
    <source>
        <strain evidence="7 9">CE1</strain>
    </source>
</reference>
<dbReference type="RefSeq" id="WP_168363518.1">
    <property type="nucleotide sequence ID" value="NZ_CP033622.1"/>
</dbReference>
<dbReference type="AlphaFoldDB" id="A0AAE7CZX8"/>
<dbReference type="NCBIfam" id="NF007769">
    <property type="entry name" value="PRK10455.1"/>
    <property type="match status" value="1"/>
</dbReference>
<evidence type="ECO:0000256" key="3">
    <source>
        <dbReference type="ARBA" id="ARBA00022729"/>
    </source>
</evidence>
<protein>
    <submittedName>
        <fullName evidence="7">ATP-independent periplasmic protein-refolding chaperone</fullName>
    </submittedName>
</protein>
<comment type="similarity">
    <text evidence="2">Belongs to the CpxP/Spy family.</text>
</comment>
<dbReference type="Gene3D" id="1.20.120.1490">
    <property type="match status" value="1"/>
</dbReference>